<accession>A0A7M1RRG3</accession>
<sequence>MKKKPYDVYSPEIYPRLLFVSTNIEDLDKYFIFLDVYGNNDGSEYNKLLQEIDKYDGGMVTCKVIRKSDNKYGVIVIAVTNTEDITPDMIPHEAVHVADYFCEQLGLYTQDFKDGNEAYAYLVGWAAGNISNTICNELKNKEYDN</sequence>
<dbReference type="GeneID" id="65130641"/>
<evidence type="ECO:0000313" key="1">
    <source>
        <dbReference type="EMBL" id="QOR56724.1"/>
    </source>
</evidence>
<dbReference type="KEGG" id="vg:65130641"/>
<dbReference type="RefSeq" id="YP_010112176.1">
    <property type="nucleotide sequence ID" value="NC_055889.1"/>
</dbReference>
<dbReference type="Proteomes" id="UP000593713">
    <property type="component" value="Segment"/>
</dbReference>
<proteinExistence type="predicted"/>
<keyword evidence="2" id="KW-1185">Reference proteome</keyword>
<name>A0A7M1RRG3_9CAUD</name>
<organism evidence="1 2">
    <name type="scientific">uncultured phage cr53_1</name>
    <dbReference type="NCBI Taxonomy" id="2772080"/>
    <lineage>
        <taxon>Viruses</taxon>
        <taxon>Duplodnaviria</taxon>
        <taxon>Heunggongvirae</taxon>
        <taxon>Uroviricota</taxon>
        <taxon>Caudoviricetes</taxon>
        <taxon>Crassvirales</taxon>
        <taxon>Suoliviridae</taxon>
        <taxon>Loutivirinae</taxon>
        <taxon>Blohavirus</taxon>
        <taxon>Blohavirus americanus</taxon>
    </lineage>
</organism>
<reference evidence="1 2" key="1">
    <citation type="submission" date="2020-07" db="EMBL/GenBank/DDBJ databases">
        <title>Taxonomic proposal: Crassvirales, a new order of highly abundant and diverse bacterial viruses.</title>
        <authorList>
            <person name="Shkoporov A.N."/>
            <person name="Stockdale S.R."/>
            <person name="Guerin E."/>
            <person name="Ross R.P."/>
            <person name="Hill C."/>
        </authorList>
    </citation>
    <scope>NUCLEOTIDE SEQUENCE [LARGE SCALE GENOMIC DNA]</scope>
</reference>
<dbReference type="EMBL" id="MT774396">
    <property type="protein sequence ID" value="QOR56724.1"/>
    <property type="molecule type" value="Genomic_DNA"/>
</dbReference>
<protein>
    <submittedName>
        <fullName evidence="1">Uncharacterized protein</fullName>
    </submittedName>
</protein>
<evidence type="ECO:0000313" key="2">
    <source>
        <dbReference type="Proteomes" id="UP000593713"/>
    </source>
</evidence>